<dbReference type="GO" id="GO:0004519">
    <property type="term" value="F:endonuclease activity"/>
    <property type="evidence" value="ECO:0007669"/>
    <property type="project" value="UniProtKB-UniRule"/>
</dbReference>
<proteinExistence type="inferred from homology"/>
<dbReference type="EC" id="3.6.4.-" evidence="7"/>
<keyword evidence="3 7" id="KW-0378">Hydrolase</keyword>
<keyword evidence="4 7" id="KW-0067">ATP-binding</keyword>
<evidence type="ECO:0000256" key="9">
    <source>
        <dbReference type="SAM" id="MobiDB-lite"/>
    </source>
</evidence>
<keyword evidence="6 7" id="KW-0238">DNA-binding</keyword>
<comment type="similarity">
    <text evidence="7">Belongs to the DNA mismatch repair MutS family. MutS2 subfamily.</text>
</comment>
<dbReference type="GO" id="GO:0005524">
    <property type="term" value="F:ATP binding"/>
    <property type="evidence" value="ECO:0007669"/>
    <property type="project" value="UniProtKB-UniRule"/>
</dbReference>
<keyword evidence="7" id="KW-0540">Nuclease</keyword>
<dbReference type="InterPro" id="IPR005747">
    <property type="entry name" value="MutS2"/>
</dbReference>
<dbReference type="GO" id="GO:0030983">
    <property type="term" value="F:mismatched DNA binding"/>
    <property type="evidence" value="ECO:0007669"/>
    <property type="project" value="InterPro"/>
</dbReference>
<dbReference type="GO" id="GO:0140664">
    <property type="term" value="F:ATP-dependent DNA damage sensor activity"/>
    <property type="evidence" value="ECO:0007669"/>
    <property type="project" value="InterPro"/>
</dbReference>
<dbReference type="InterPro" id="IPR036187">
    <property type="entry name" value="DNA_mismatch_repair_MutS_sf"/>
</dbReference>
<evidence type="ECO:0000256" key="7">
    <source>
        <dbReference type="HAMAP-Rule" id="MF_00092"/>
    </source>
</evidence>
<dbReference type="GO" id="GO:0019843">
    <property type="term" value="F:rRNA binding"/>
    <property type="evidence" value="ECO:0007669"/>
    <property type="project" value="UniProtKB-UniRule"/>
</dbReference>
<sequence>MPIATQTLETLEFPKIRAQLARYTAFAASRELALALEPATHLEEARRALALTSEARKLLEMLPGTTVGGVRDVRRAVEHAARGGLLDGVSLLEVAGTLAAARTLRSSLLRLDAERYPLLLEMAQLLPLLPPLEDELLRALGDDGNLLDHASPELTRLRREIRVAFGRLQAKLQNMIATASVGAALQEPLITVRNGRYVLPVKASHRKDVRGLVHDQSSSGATLFIEPMATVELNNRWRQLQAAETEEVQRILAAFSDQVGSLAPQISTTVTLIAELDLVFARAKYATALGATAPTLTVWTPDQPLSDDADPNAAPLLLTDARHPLLDQATVVPTTIWLGGTFRLLLITGPNTGGKTVALKTTGLLALMAQAGLHVPASAPVRLPVFSHIFADIGDEQSIEQSLSTFSSHMRTIIRVLGALDEQPLPGEVWDADRWALLAHNRPRALVLFDELGAGTDPLEGAALARAIIERLLELGVLGVATTHYAELKAFAYNTVGVQNASVEFDLETLAPTYRLQVGLPGRSNALAIASRLGLDATLVERARTTVARDDAAVEDLLAGIHRERDAAALALARAEELRADAAKYRDRLDQEWRAFHEQREDAAEAVRRELEEELREVRQQLRRLREDLQSTNLSRQWLAEAEERLASATAHVRTATVPAPPVAAPPPPQAPRPLQAGDTVLVRSVGLKGEIIAIDAEEGTAMVQVGGFRMNADLRELSREKGGTSEPGKRYTPPAERSVSLPPAPEVAMTLDMRGWRVHETNERLDSYLNDAYLAGLHQVRLIHGKGTGALRQVVRETIQSHPLVKSFGGGGRDGGEGVTLVNLVER</sequence>
<feature type="compositionally biased region" description="Basic and acidic residues" evidence="9">
    <location>
        <begin position="717"/>
        <end position="730"/>
    </location>
</feature>
<feature type="coiled-coil region" evidence="8">
    <location>
        <begin position="568"/>
        <end position="635"/>
    </location>
</feature>
<dbReference type="AlphaFoldDB" id="A0A426TYH4"/>
<dbReference type="NCBIfam" id="TIGR01069">
    <property type="entry name" value="mutS2"/>
    <property type="match status" value="1"/>
</dbReference>
<dbReference type="PROSITE" id="PS50828">
    <property type="entry name" value="SMR"/>
    <property type="match status" value="1"/>
</dbReference>
<dbReference type="PROSITE" id="PS00486">
    <property type="entry name" value="DNA_MISMATCH_REPAIR_2"/>
    <property type="match status" value="1"/>
</dbReference>
<comment type="function">
    <text evidence="7">Acts as a ribosome collision sensor, splitting the ribosome into its 2 subunits. Detects stalled/collided 70S ribosomes which it binds and splits by an ATP-hydrolysis driven conformational change. Acts upstream of the ribosome quality control system (RQC), a ribosome-associated complex that mediates the extraction of incompletely synthesized nascent chains from stalled ribosomes and their subsequent degradation. Probably generates substrates for RQC.</text>
</comment>
<dbReference type="GO" id="GO:0043023">
    <property type="term" value="F:ribosomal large subunit binding"/>
    <property type="evidence" value="ECO:0007669"/>
    <property type="project" value="UniProtKB-UniRule"/>
</dbReference>
<feature type="domain" description="Smr" evidence="10">
    <location>
        <begin position="752"/>
        <end position="826"/>
    </location>
</feature>
<dbReference type="PANTHER" id="PTHR48466:SF2">
    <property type="entry name" value="OS10G0509000 PROTEIN"/>
    <property type="match status" value="1"/>
</dbReference>
<evidence type="ECO:0000256" key="3">
    <source>
        <dbReference type="ARBA" id="ARBA00022801"/>
    </source>
</evidence>
<comment type="function">
    <text evidence="7">Endonuclease that is involved in the suppression of homologous recombination and thus may have a key role in the control of bacterial genetic diversity.</text>
</comment>
<dbReference type="EC" id="3.1.-.-" evidence="7"/>
<dbReference type="GO" id="GO:0016887">
    <property type="term" value="F:ATP hydrolysis activity"/>
    <property type="evidence" value="ECO:0007669"/>
    <property type="project" value="InterPro"/>
</dbReference>
<feature type="binding site" evidence="7">
    <location>
        <begin position="349"/>
        <end position="356"/>
    </location>
    <ligand>
        <name>ATP</name>
        <dbReference type="ChEBI" id="CHEBI:30616"/>
    </ligand>
</feature>
<dbReference type="InterPro" id="IPR002625">
    <property type="entry name" value="Smr_dom"/>
</dbReference>
<dbReference type="Pfam" id="PF20297">
    <property type="entry name" value="MSSS"/>
    <property type="match status" value="1"/>
</dbReference>
<accession>A0A426TYH4</accession>
<dbReference type="InterPro" id="IPR046893">
    <property type="entry name" value="MSSS"/>
</dbReference>
<dbReference type="SUPFAM" id="SSF48334">
    <property type="entry name" value="DNA repair protein MutS, domain III"/>
    <property type="match status" value="1"/>
</dbReference>
<dbReference type="InterPro" id="IPR027417">
    <property type="entry name" value="P-loop_NTPase"/>
</dbReference>
<keyword evidence="1 7" id="KW-0699">rRNA-binding</keyword>
<evidence type="ECO:0000256" key="5">
    <source>
        <dbReference type="ARBA" id="ARBA00022884"/>
    </source>
</evidence>
<dbReference type="PIRSF" id="PIRSF005814">
    <property type="entry name" value="MutS_YshD"/>
    <property type="match status" value="1"/>
</dbReference>
<evidence type="ECO:0000256" key="6">
    <source>
        <dbReference type="ARBA" id="ARBA00023125"/>
    </source>
</evidence>
<dbReference type="Proteomes" id="UP000280307">
    <property type="component" value="Unassembled WGS sequence"/>
</dbReference>
<dbReference type="InterPro" id="IPR036063">
    <property type="entry name" value="Smr_dom_sf"/>
</dbReference>
<dbReference type="GO" id="GO:0045910">
    <property type="term" value="P:negative regulation of DNA recombination"/>
    <property type="evidence" value="ECO:0007669"/>
    <property type="project" value="InterPro"/>
</dbReference>
<reference evidence="11 12" key="1">
    <citation type="submission" date="2018-12" db="EMBL/GenBank/DDBJ databases">
        <title>Genome Sequence of Candidatus Viridilinea halotolerans isolated from saline sulfide-rich spring.</title>
        <authorList>
            <person name="Grouzdev D.S."/>
            <person name="Burganskaya E.I."/>
            <person name="Krutkina M.S."/>
            <person name="Sukhacheva M.V."/>
            <person name="Gorlenko V.M."/>
        </authorList>
    </citation>
    <scope>NUCLEOTIDE SEQUENCE [LARGE SCALE GENOMIC DNA]</scope>
    <source>
        <strain evidence="11">Chok-6</strain>
    </source>
</reference>
<evidence type="ECO:0000259" key="10">
    <source>
        <dbReference type="PROSITE" id="PS50828"/>
    </source>
</evidence>
<dbReference type="FunFam" id="3.40.50.300:FF:000830">
    <property type="entry name" value="Endonuclease MutS2"/>
    <property type="match status" value="1"/>
</dbReference>
<dbReference type="SUPFAM" id="SSF160443">
    <property type="entry name" value="SMR domain-like"/>
    <property type="match status" value="1"/>
</dbReference>
<dbReference type="HAMAP" id="MF_00092">
    <property type="entry name" value="MutS2"/>
    <property type="match status" value="1"/>
</dbReference>
<dbReference type="EMBL" id="RSAS01000480">
    <property type="protein sequence ID" value="RRR70970.1"/>
    <property type="molecule type" value="Genomic_DNA"/>
</dbReference>
<dbReference type="Gene3D" id="3.30.1370.110">
    <property type="match status" value="1"/>
</dbReference>
<dbReference type="InterPro" id="IPR045076">
    <property type="entry name" value="MutS"/>
</dbReference>
<comment type="caution">
    <text evidence="11">The sequence shown here is derived from an EMBL/GenBank/DDBJ whole genome shotgun (WGS) entry which is preliminary data.</text>
</comment>
<keyword evidence="8" id="KW-0175">Coiled coil</keyword>
<dbReference type="InterPro" id="IPR007696">
    <property type="entry name" value="DNA_mismatch_repair_MutS_core"/>
</dbReference>
<dbReference type="SMART" id="SM00533">
    <property type="entry name" value="MUTSd"/>
    <property type="match status" value="1"/>
</dbReference>
<dbReference type="SMART" id="SM00463">
    <property type="entry name" value="SMR"/>
    <property type="match status" value="1"/>
</dbReference>
<evidence type="ECO:0000256" key="4">
    <source>
        <dbReference type="ARBA" id="ARBA00022840"/>
    </source>
</evidence>
<dbReference type="SMART" id="SM00534">
    <property type="entry name" value="MUTSac"/>
    <property type="match status" value="1"/>
</dbReference>
<keyword evidence="5 7" id="KW-0694">RNA-binding</keyword>
<keyword evidence="2 7" id="KW-0547">Nucleotide-binding</keyword>
<dbReference type="GO" id="GO:0006298">
    <property type="term" value="P:mismatch repair"/>
    <property type="evidence" value="ECO:0007669"/>
    <property type="project" value="InterPro"/>
</dbReference>
<evidence type="ECO:0000256" key="8">
    <source>
        <dbReference type="SAM" id="Coils"/>
    </source>
</evidence>
<organism evidence="11 12">
    <name type="scientific">Candidatus Viridilinea halotolerans</name>
    <dbReference type="NCBI Taxonomy" id="2491704"/>
    <lineage>
        <taxon>Bacteria</taxon>
        <taxon>Bacillati</taxon>
        <taxon>Chloroflexota</taxon>
        <taxon>Chloroflexia</taxon>
        <taxon>Chloroflexales</taxon>
        <taxon>Chloroflexineae</taxon>
        <taxon>Oscillochloridaceae</taxon>
        <taxon>Candidatus Viridilinea</taxon>
    </lineage>
</organism>
<dbReference type="Pfam" id="PF00488">
    <property type="entry name" value="MutS_V"/>
    <property type="match status" value="2"/>
</dbReference>
<keyword evidence="7 11" id="KW-0255">Endonuclease</keyword>
<gene>
    <name evidence="7" type="primary">mutS2</name>
    <name evidence="7" type="synonym">rqcU</name>
    <name evidence="11" type="ORF">EI684_12270</name>
</gene>
<evidence type="ECO:0000256" key="1">
    <source>
        <dbReference type="ARBA" id="ARBA00022730"/>
    </source>
</evidence>
<protein>
    <recommendedName>
        <fullName evidence="7">Endonuclease MutS2</fullName>
        <ecNumber evidence="7">3.1.-.-</ecNumber>
    </recommendedName>
    <alternativeName>
        <fullName evidence="7">Ribosome-associated protein quality control-upstream factor</fullName>
        <shortName evidence="7">RQC-upstream factor</shortName>
        <shortName evidence="7">RqcU</shortName>
        <ecNumber evidence="7">3.6.4.-</ecNumber>
    </alternativeName>
</protein>
<comment type="subunit">
    <text evidence="7">Homodimer. Binds to stalled ribosomes, contacting rRNA.</text>
</comment>
<dbReference type="InterPro" id="IPR000432">
    <property type="entry name" value="DNA_mismatch_repair_MutS_C"/>
</dbReference>
<dbReference type="CDD" id="cd03280">
    <property type="entry name" value="ABC_MutS2"/>
    <property type="match status" value="1"/>
</dbReference>
<evidence type="ECO:0000313" key="11">
    <source>
        <dbReference type="EMBL" id="RRR70970.1"/>
    </source>
</evidence>
<dbReference type="GO" id="GO:0072344">
    <property type="term" value="P:rescue of stalled ribosome"/>
    <property type="evidence" value="ECO:0007669"/>
    <property type="project" value="UniProtKB-UniRule"/>
</dbReference>
<dbReference type="Pfam" id="PF01713">
    <property type="entry name" value="Smr"/>
    <property type="match status" value="1"/>
</dbReference>
<name>A0A426TYH4_9CHLR</name>
<dbReference type="Gene3D" id="3.40.50.300">
    <property type="entry name" value="P-loop containing nucleotide triphosphate hydrolases"/>
    <property type="match status" value="1"/>
</dbReference>
<evidence type="ECO:0000256" key="2">
    <source>
        <dbReference type="ARBA" id="ARBA00022741"/>
    </source>
</evidence>
<evidence type="ECO:0000313" key="12">
    <source>
        <dbReference type="Proteomes" id="UP000280307"/>
    </source>
</evidence>
<dbReference type="SUPFAM" id="SSF52540">
    <property type="entry name" value="P-loop containing nucleoside triphosphate hydrolases"/>
    <property type="match status" value="1"/>
</dbReference>
<dbReference type="PANTHER" id="PTHR48466">
    <property type="entry name" value="OS10G0509000 PROTEIN-RELATED"/>
    <property type="match status" value="1"/>
</dbReference>
<feature type="region of interest" description="Disordered" evidence="9">
    <location>
        <begin position="717"/>
        <end position="742"/>
    </location>
</feature>